<keyword evidence="3" id="KW-1185">Reference proteome</keyword>
<feature type="region of interest" description="Disordered" evidence="2">
    <location>
        <begin position="1"/>
        <end position="52"/>
    </location>
</feature>
<reference evidence="4" key="1">
    <citation type="submission" date="2022-11" db="UniProtKB">
        <authorList>
            <consortium name="WormBaseParasite"/>
        </authorList>
    </citation>
    <scope>IDENTIFICATION</scope>
</reference>
<dbReference type="Gene3D" id="1.10.287.1490">
    <property type="match status" value="1"/>
</dbReference>
<evidence type="ECO:0000313" key="4">
    <source>
        <dbReference type="WBParaSite" id="PDA_v2.g11008.t1"/>
    </source>
</evidence>
<sequence>MKRSLHGASGEINEKQPRRSSSTCNTDLSPSIDDENRSMNNNVEPAASPTALKNTLKENNVDVETTVDLPLLTDSFTNVDDSSIEVTKLKKRITELEEAKSKVEADFSYYKQVYAIKGNFNKKERKAVSRAYVKKKQYKQRAETAEANILTLQDKVLKANEKVKEKDIKRLEVQHKLNIVEDQLTIEKDAKEKALQDVKRLEDEVAKLNSNLGNKHDLIQHLNNKIKDGGQFITKEDTVTIAELQQTISSKDKAVANLEKCLEEAYAVQEKLKDEKQEAITEKLHFENRMTEFREDSKAAKERISKLEKQLENAHEKTNQHISDIYQEYYEENELLKAQVSTHKESISEKNEKIAQLQKDLHVSQFSYSEEIEKIKAEKKTLEAELKDANLERTEMLKEYTEIIAEFDREKLAADERIKKLETKTASLEEQLGELSDTNSEKQMIEKDLIISRQNEQQKADELAAEIREHQETKRLKQIAQDFVDKAYEMNREEVARTAEANTKAAQSEAKFLQCQLKLAQEEENRQQLEAKHYASMKDLANEIIERQKAISKNEELEQDKSQLIAELTDLKEKQNNLRKKYDQLKADNEHQKKNAANEYKKLEESSKTLIKSNEKLEADISAAKMELKEKAGELKKFVQSFNAFCNK</sequence>
<feature type="coiled-coil region" evidence="1">
    <location>
        <begin position="79"/>
        <end position="218"/>
    </location>
</feature>
<accession>A0A914NZV4</accession>
<evidence type="ECO:0000256" key="2">
    <source>
        <dbReference type="SAM" id="MobiDB-lite"/>
    </source>
</evidence>
<keyword evidence="1" id="KW-0175">Coiled coil</keyword>
<name>A0A914NZV4_9BILA</name>
<feature type="region of interest" description="Disordered" evidence="2">
    <location>
        <begin position="586"/>
        <end position="605"/>
    </location>
</feature>
<dbReference type="AlphaFoldDB" id="A0A914NZV4"/>
<dbReference type="Proteomes" id="UP000887578">
    <property type="component" value="Unplaced"/>
</dbReference>
<feature type="compositionally biased region" description="Polar residues" evidence="2">
    <location>
        <begin position="19"/>
        <end position="29"/>
    </location>
</feature>
<evidence type="ECO:0000256" key="1">
    <source>
        <dbReference type="SAM" id="Coils"/>
    </source>
</evidence>
<dbReference type="WBParaSite" id="PDA_v2.g11008.t1">
    <property type="protein sequence ID" value="PDA_v2.g11008.t1"/>
    <property type="gene ID" value="PDA_v2.g11008"/>
</dbReference>
<organism evidence="3 4">
    <name type="scientific">Panagrolaimus davidi</name>
    <dbReference type="NCBI Taxonomy" id="227884"/>
    <lineage>
        <taxon>Eukaryota</taxon>
        <taxon>Metazoa</taxon>
        <taxon>Ecdysozoa</taxon>
        <taxon>Nematoda</taxon>
        <taxon>Chromadorea</taxon>
        <taxon>Rhabditida</taxon>
        <taxon>Tylenchina</taxon>
        <taxon>Panagrolaimomorpha</taxon>
        <taxon>Panagrolaimoidea</taxon>
        <taxon>Panagrolaimidae</taxon>
        <taxon>Panagrolaimus</taxon>
    </lineage>
</organism>
<proteinExistence type="predicted"/>
<protein>
    <submittedName>
        <fullName evidence="4">Uncharacterized protein</fullName>
    </submittedName>
</protein>
<evidence type="ECO:0000313" key="3">
    <source>
        <dbReference type="Proteomes" id="UP000887578"/>
    </source>
</evidence>